<dbReference type="EMBL" id="QUQO01000001">
    <property type="protein sequence ID" value="RFB03953.1"/>
    <property type="molecule type" value="Genomic_DNA"/>
</dbReference>
<sequence>MTTWNKFRIAAVLGLTTMALAACETTSSRPYKASTANIMAAQTAVPEGTKVSMGDFSAAADIDVSPTCRAMGALEVAPGQTPVEYIRDAMQEELFNAGLVKPDGAAINGEITKLEFSSIGTGTWDVALKVTSAAYPQGYEVSETYSFKTSFSAINACQNTIDAFQPTVSNLLNKVVTHPEFSKLAGA</sequence>
<keyword evidence="3" id="KW-1185">Reference proteome</keyword>
<dbReference type="OrthoDB" id="5348520at2"/>
<dbReference type="Proteomes" id="UP000264589">
    <property type="component" value="Unassembled WGS sequence"/>
</dbReference>
<comment type="caution">
    <text evidence="2">The sequence shown here is derived from an EMBL/GenBank/DDBJ whole genome shotgun (WGS) entry which is preliminary data.</text>
</comment>
<feature type="signal peptide" evidence="1">
    <location>
        <begin position="1"/>
        <end position="21"/>
    </location>
</feature>
<feature type="chain" id="PRO_5016877829" description="Lipoprotein" evidence="1">
    <location>
        <begin position="22"/>
        <end position="187"/>
    </location>
</feature>
<protein>
    <recommendedName>
        <fullName evidence="4">Lipoprotein</fullName>
    </recommendedName>
</protein>
<accession>A0A371RES4</accession>
<gene>
    <name evidence="2" type="ORF">DX908_00820</name>
</gene>
<reference evidence="2 3" key="1">
    <citation type="submission" date="2018-08" db="EMBL/GenBank/DDBJ databases">
        <title>Parvularcula sp. SM1705, isolated from surface water of the South Sea China.</title>
        <authorList>
            <person name="Sun L."/>
        </authorList>
    </citation>
    <scope>NUCLEOTIDE SEQUENCE [LARGE SCALE GENOMIC DNA]</scope>
    <source>
        <strain evidence="2 3">SM1705</strain>
    </source>
</reference>
<dbReference type="PROSITE" id="PS51257">
    <property type="entry name" value="PROKAR_LIPOPROTEIN"/>
    <property type="match status" value="1"/>
</dbReference>
<dbReference type="RefSeq" id="WP_116390581.1">
    <property type="nucleotide sequence ID" value="NZ_CAXQPM010000030.1"/>
</dbReference>
<evidence type="ECO:0000313" key="2">
    <source>
        <dbReference type="EMBL" id="RFB03953.1"/>
    </source>
</evidence>
<proteinExistence type="predicted"/>
<evidence type="ECO:0000256" key="1">
    <source>
        <dbReference type="SAM" id="SignalP"/>
    </source>
</evidence>
<dbReference type="AlphaFoldDB" id="A0A371RES4"/>
<dbReference type="InParanoid" id="A0A371RES4"/>
<name>A0A371RES4_9PROT</name>
<organism evidence="2 3">
    <name type="scientific">Parvularcula marina</name>
    <dbReference type="NCBI Taxonomy" id="2292771"/>
    <lineage>
        <taxon>Bacteria</taxon>
        <taxon>Pseudomonadati</taxon>
        <taxon>Pseudomonadota</taxon>
        <taxon>Alphaproteobacteria</taxon>
        <taxon>Parvularculales</taxon>
        <taxon>Parvularculaceae</taxon>
        <taxon>Parvularcula</taxon>
    </lineage>
</organism>
<keyword evidence="1" id="KW-0732">Signal</keyword>
<evidence type="ECO:0008006" key="4">
    <source>
        <dbReference type="Google" id="ProtNLM"/>
    </source>
</evidence>
<evidence type="ECO:0000313" key="3">
    <source>
        <dbReference type="Proteomes" id="UP000264589"/>
    </source>
</evidence>